<keyword evidence="3" id="KW-0964">Secreted</keyword>
<feature type="chain" id="PRO_5035842353" evidence="6">
    <location>
        <begin position="18"/>
        <end position="365"/>
    </location>
</feature>
<protein>
    <submittedName>
        <fullName evidence="8">Inactive pancreatic lipase-related protein 1 like protein</fullName>
    </submittedName>
</protein>
<dbReference type="PANTHER" id="PTHR11610">
    <property type="entry name" value="LIPASE"/>
    <property type="match status" value="1"/>
</dbReference>
<gene>
    <name evidence="8" type="ORF">HNY73_007876</name>
</gene>
<dbReference type="Pfam" id="PF00151">
    <property type="entry name" value="Lipase"/>
    <property type="match status" value="1"/>
</dbReference>
<dbReference type="OMA" id="KTCATHR"/>
<dbReference type="PANTHER" id="PTHR11610:SF185">
    <property type="entry name" value="LD47264P"/>
    <property type="match status" value="1"/>
</dbReference>
<reference evidence="8" key="2">
    <citation type="submission" date="2020-06" db="EMBL/GenBank/DDBJ databases">
        <authorList>
            <person name="Sheffer M."/>
        </authorList>
    </citation>
    <scope>NUCLEOTIDE SEQUENCE</scope>
</reference>
<reference evidence="8" key="1">
    <citation type="journal article" date="2020" name="bioRxiv">
        <title>Chromosome-level reference genome of the European wasp spider Argiope bruennichi: a resource for studies on range expansion and evolutionary adaptation.</title>
        <authorList>
            <person name="Sheffer M.M."/>
            <person name="Hoppe A."/>
            <person name="Krehenwinkel H."/>
            <person name="Uhl G."/>
            <person name="Kuss A.W."/>
            <person name="Jensen L."/>
            <person name="Jensen C."/>
            <person name="Gillespie R.G."/>
            <person name="Hoff K.J."/>
            <person name="Prost S."/>
        </authorList>
    </citation>
    <scope>NUCLEOTIDE SEQUENCE</scope>
</reference>
<evidence type="ECO:0000256" key="2">
    <source>
        <dbReference type="ARBA" id="ARBA00010701"/>
    </source>
</evidence>
<evidence type="ECO:0000256" key="5">
    <source>
        <dbReference type="SAM" id="MobiDB-lite"/>
    </source>
</evidence>
<dbReference type="GO" id="GO:0005615">
    <property type="term" value="C:extracellular space"/>
    <property type="evidence" value="ECO:0007669"/>
    <property type="project" value="TreeGrafter"/>
</dbReference>
<sequence length="365" mass="40096">MKLFVLLLCIFLGHCEALRNLGNLASSMNPLNMVFTNRCMEDLGCFYTGGPFFSPPVRPISLPPVNSPKPKFMLFTKTNPSKAYLLEATPRSLQNSPFDPSAQTKFFIHGFKFKLDPQGSQFKTKDALLKQGAHNVFVVDWSDYNGMPYEQAVANTRVIGAVIAKMVNFLTKQAGMSPQNVHLIGHSLGAHIAGYTGERVRNLGRITGLDPAGPYFRRTDPAVRLDPTDAIFVDVIHTNAADIIFSGLGTTDAVGHMDFYPNGGSKQPGCDNAKGEEAPPSNDPTAVFAKHKCPHMRANTYFQESVNPRCRFQAVYCNSYADFESGKCRSSSIVSPMGLHAQKIPRLTAPAKFYLKTKASSPFCQ</sequence>
<dbReference type="InterPro" id="IPR013818">
    <property type="entry name" value="Lipase"/>
</dbReference>
<proteinExistence type="inferred from homology"/>
<evidence type="ECO:0000313" key="8">
    <source>
        <dbReference type="EMBL" id="KAF8786114.1"/>
    </source>
</evidence>
<comment type="subcellular location">
    <subcellularLocation>
        <location evidence="1">Secreted</location>
    </subcellularLocation>
</comment>
<feature type="region of interest" description="Disordered" evidence="5">
    <location>
        <begin position="265"/>
        <end position="284"/>
    </location>
</feature>
<dbReference type="OrthoDB" id="6421185at2759"/>
<feature type="signal peptide" evidence="6">
    <location>
        <begin position="1"/>
        <end position="17"/>
    </location>
</feature>
<comment type="similarity">
    <text evidence="2 4">Belongs to the AB hydrolase superfamily. Lipase family.</text>
</comment>
<dbReference type="InterPro" id="IPR029058">
    <property type="entry name" value="AB_hydrolase_fold"/>
</dbReference>
<evidence type="ECO:0000256" key="6">
    <source>
        <dbReference type="SAM" id="SignalP"/>
    </source>
</evidence>
<evidence type="ECO:0000256" key="4">
    <source>
        <dbReference type="RuleBase" id="RU004262"/>
    </source>
</evidence>
<name>A0A8T0F4G7_ARGBR</name>
<dbReference type="SUPFAM" id="SSF53474">
    <property type="entry name" value="alpha/beta-Hydrolases"/>
    <property type="match status" value="1"/>
</dbReference>
<dbReference type="InterPro" id="IPR033906">
    <property type="entry name" value="Lipase_N"/>
</dbReference>
<dbReference type="GO" id="GO:0016042">
    <property type="term" value="P:lipid catabolic process"/>
    <property type="evidence" value="ECO:0007669"/>
    <property type="project" value="TreeGrafter"/>
</dbReference>
<comment type="caution">
    <text evidence="8">The sequence shown here is derived from an EMBL/GenBank/DDBJ whole genome shotgun (WGS) entry which is preliminary data.</text>
</comment>
<keyword evidence="6" id="KW-0732">Signal</keyword>
<organism evidence="8 9">
    <name type="scientific">Argiope bruennichi</name>
    <name type="common">Wasp spider</name>
    <name type="synonym">Aranea bruennichi</name>
    <dbReference type="NCBI Taxonomy" id="94029"/>
    <lineage>
        <taxon>Eukaryota</taxon>
        <taxon>Metazoa</taxon>
        <taxon>Ecdysozoa</taxon>
        <taxon>Arthropoda</taxon>
        <taxon>Chelicerata</taxon>
        <taxon>Arachnida</taxon>
        <taxon>Araneae</taxon>
        <taxon>Araneomorphae</taxon>
        <taxon>Entelegynae</taxon>
        <taxon>Araneoidea</taxon>
        <taxon>Araneidae</taxon>
        <taxon>Argiope</taxon>
    </lineage>
</organism>
<dbReference type="Gene3D" id="3.40.50.1820">
    <property type="entry name" value="alpha/beta hydrolase"/>
    <property type="match status" value="1"/>
</dbReference>
<evidence type="ECO:0000256" key="1">
    <source>
        <dbReference type="ARBA" id="ARBA00004613"/>
    </source>
</evidence>
<evidence type="ECO:0000256" key="3">
    <source>
        <dbReference type="ARBA" id="ARBA00022525"/>
    </source>
</evidence>
<evidence type="ECO:0000259" key="7">
    <source>
        <dbReference type="Pfam" id="PF00151"/>
    </source>
</evidence>
<dbReference type="GO" id="GO:0016298">
    <property type="term" value="F:lipase activity"/>
    <property type="evidence" value="ECO:0007669"/>
    <property type="project" value="InterPro"/>
</dbReference>
<dbReference type="InterPro" id="IPR000734">
    <property type="entry name" value="TAG_lipase"/>
</dbReference>
<dbReference type="AlphaFoldDB" id="A0A8T0F4G7"/>
<dbReference type="EMBL" id="JABXBU010000015">
    <property type="protein sequence ID" value="KAF8786114.1"/>
    <property type="molecule type" value="Genomic_DNA"/>
</dbReference>
<dbReference type="CDD" id="cd00707">
    <property type="entry name" value="Pancreat_lipase_like"/>
    <property type="match status" value="1"/>
</dbReference>
<dbReference type="Proteomes" id="UP000807504">
    <property type="component" value="Unassembled WGS sequence"/>
</dbReference>
<accession>A0A8T0F4G7</accession>
<dbReference type="PRINTS" id="PR00821">
    <property type="entry name" value="TAGLIPASE"/>
</dbReference>
<keyword evidence="9" id="KW-1185">Reference proteome</keyword>
<evidence type="ECO:0000313" key="9">
    <source>
        <dbReference type="Proteomes" id="UP000807504"/>
    </source>
</evidence>
<feature type="domain" description="Lipase" evidence="7">
    <location>
        <begin position="67"/>
        <end position="363"/>
    </location>
</feature>